<dbReference type="AlphaFoldDB" id="A0A0N4XD67"/>
<dbReference type="Proteomes" id="UP000271162">
    <property type="component" value="Unassembled WGS sequence"/>
</dbReference>
<name>A0A0N4XD67_NIPBR</name>
<accession>A0A0N4XD67</accession>
<reference evidence="1 2" key="2">
    <citation type="submission" date="2018-11" db="EMBL/GenBank/DDBJ databases">
        <authorList>
            <consortium name="Pathogen Informatics"/>
        </authorList>
    </citation>
    <scope>NUCLEOTIDE SEQUENCE [LARGE SCALE GENOMIC DNA]</scope>
</reference>
<evidence type="ECO:0000313" key="2">
    <source>
        <dbReference type="Proteomes" id="UP000271162"/>
    </source>
</evidence>
<dbReference type="EMBL" id="UYSL01000184">
    <property type="protein sequence ID" value="VDL63068.1"/>
    <property type="molecule type" value="Genomic_DNA"/>
</dbReference>
<dbReference type="WBParaSite" id="NBR_0000044101-mRNA-1">
    <property type="protein sequence ID" value="NBR_0000044101-mRNA-1"/>
    <property type="gene ID" value="NBR_0000044101"/>
</dbReference>
<reference evidence="3" key="1">
    <citation type="submission" date="2017-02" db="UniProtKB">
        <authorList>
            <consortium name="WormBaseParasite"/>
        </authorList>
    </citation>
    <scope>IDENTIFICATION</scope>
</reference>
<protein>
    <submittedName>
        <fullName evidence="1 3">Uncharacterized protein</fullName>
    </submittedName>
</protein>
<sequence>MNCSAGAQLSTISDELWGVTRGCWVEDSWLSRVCGTRVVSKKCSNLIAVSSQKQQLRGRGEAFGIHAAQVRRQRGGASWTTAYKMAVGGTGAIVADGTTDVGSGVKKGPGLLKLSCKAWASC</sequence>
<gene>
    <name evidence="1" type="ORF">NBR_LOCUS442</name>
</gene>
<proteinExistence type="predicted"/>
<evidence type="ECO:0000313" key="3">
    <source>
        <dbReference type="WBParaSite" id="NBR_0000044101-mRNA-1"/>
    </source>
</evidence>
<evidence type="ECO:0000313" key="1">
    <source>
        <dbReference type="EMBL" id="VDL63068.1"/>
    </source>
</evidence>
<organism evidence="3">
    <name type="scientific">Nippostrongylus brasiliensis</name>
    <name type="common">Rat hookworm</name>
    <dbReference type="NCBI Taxonomy" id="27835"/>
    <lineage>
        <taxon>Eukaryota</taxon>
        <taxon>Metazoa</taxon>
        <taxon>Ecdysozoa</taxon>
        <taxon>Nematoda</taxon>
        <taxon>Chromadorea</taxon>
        <taxon>Rhabditida</taxon>
        <taxon>Rhabditina</taxon>
        <taxon>Rhabditomorpha</taxon>
        <taxon>Strongyloidea</taxon>
        <taxon>Heligmosomidae</taxon>
        <taxon>Nippostrongylus</taxon>
    </lineage>
</organism>
<keyword evidence="2" id="KW-1185">Reference proteome</keyword>